<evidence type="ECO:0000313" key="3">
    <source>
        <dbReference type="Proteomes" id="UP000295192"/>
    </source>
</evidence>
<dbReference type="AlphaFoldDB" id="A0A484B8L2"/>
<evidence type="ECO:0000256" key="1">
    <source>
        <dbReference type="SAM" id="MobiDB-lite"/>
    </source>
</evidence>
<organism evidence="2 3">
    <name type="scientific">Drosophila navojoa</name>
    <name type="common">Fruit fly</name>
    <dbReference type="NCBI Taxonomy" id="7232"/>
    <lineage>
        <taxon>Eukaryota</taxon>
        <taxon>Metazoa</taxon>
        <taxon>Ecdysozoa</taxon>
        <taxon>Arthropoda</taxon>
        <taxon>Hexapoda</taxon>
        <taxon>Insecta</taxon>
        <taxon>Pterygota</taxon>
        <taxon>Neoptera</taxon>
        <taxon>Endopterygota</taxon>
        <taxon>Diptera</taxon>
        <taxon>Brachycera</taxon>
        <taxon>Muscomorpha</taxon>
        <taxon>Ephydroidea</taxon>
        <taxon>Drosophilidae</taxon>
        <taxon>Drosophila</taxon>
    </lineage>
</organism>
<sequence>MLSATQKSTPPPPLLPPPPKQTHRQPQMLGALHVDPLDAVDKGLQFACHLLWQLIVGLPTHNHRATTGVNIDVDCDSDGSDDDDNCGQGR</sequence>
<name>A0A484B8L2_DRONA</name>
<gene>
    <name evidence="2" type="ORF">AWZ03_009411</name>
</gene>
<reference evidence="2 3" key="1">
    <citation type="journal article" date="2019" name="J. Hered.">
        <title>An Improved Genome Assembly for Drosophila navojoa, the Basal Species in the mojavensis Cluster.</title>
        <authorList>
            <person name="Vanderlinde T."/>
            <person name="Dupim E.G."/>
            <person name="Nazario-Yepiz N.O."/>
            <person name="Carvalho A.B."/>
        </authorList>
    </citation>
    <scope>NUCLEOTIDE SEQUENCE [LARGE SCALE GENOMIC DNA]</scope>
    <source>
        <strain evidence="2">Navoj_Jal97</strain>
        <tissue evidence="2">Whole organism</tissue>
    </source>
</reference>
<feature type="compositionally biased region" description="Acidic residues" evidence="1">
    <location>
        <begin position="73"/>
        <end position="90"/>
    </location>
</feature>
<comment type="caution">
    <text evidence="2">The sequence shown here is derived from an EMBL/GenBank/DDBJ whole genome shotgun (WGS) entry which is preliminary data.</text>
</comment>
<accession>A0A484B8L2</accession>
<feature type="region of interest" description="Disordered" evidence="1">
    <location>
        <begin position="66"/>
        <end position="90"/>
    </location>
</feature>
<keyword evidence="3" id="KW-1185">Reference proteome</keyword>
<feature type="region of interest" description="Disordered" evidence="1">
    <location>
        <begin position="1"/>
        <end position="28"/>
    </location>
</feature>
<feature type="compositionally biased region" description="Pro residues" evidence="1">
    <location>
        <begin position="9"/>
        <end position="20"/>
    </location>
</feature>
<protein>
    <submittedName>
        <fullName evidence="2">Uncharacterized protein</fullName>
    </submittedName>
</protein>
<dbReference type="EMBL" id="LSRL02000115">
    <property type="protein sequence ID" value="TDG44181.1"/>
    <property type="molecule type" value="Genomic_DNA"/>
</dbReference>
<evidence type="ECO:0000313" key="2">
    <source>
        <dbReference type="EMBL" id="TDG44181.1"/>
    </source>
</evidence>
<dbReference type="Proteomes" id="UP000295192">
    <property type="component" value="Unassembled WGS sequence"/>
</dbReference>
<proteinExistence type="predicted"/>